<evidence type="ECO:0000313" key="4">
    <source>
        <dbReference type="Proteomes" id="UP000269292"/>
    </source>
</evidence>
<feature type="region of interest" description="Disordered" evidence="2">
    <location>
        <begin position="189"/>
        <end position="224"/>
    </location>
</feature>
<reference evidence="3 4" key="1">
    <citation type="submission" date="2018-08" db="EMBL/GenBank/DDBJ databases">
        <authorList>
            <person name="Washington J.M."/>
            <person name="Garlena R.A."/>
            <person name="Russell D.A."/>
            <person name="Pope W.H."/>
            <person name="Jacobs-Sera D."/>
            <person name="Hatfull G.F."/>
        </authorList>
    </citation>
    <scope>NUCLEOTIDE SEQUENCE [LARGE SCALE GENOMIC DNA]</scope>
</reference>
<name>A0A386KA06_9CAUD</name>
<sequence length="224" mass="24418">MTMPTDQRGEPSWAPDRLLVDAILAGSPTTMSQLCAADRAWAVAGLRLRGLTAEAIADRLECSLRLVRSVSAEPTTALAMLYQRECENFANELRMASSEVARLARALAEAERDRDRAIAERNRLIDAQLRGVAVFPKCGHERTRYNTYTAPKTGKRSCRTCHRDAQARYEARVRAAACGYTMGHGGGGNGTQTFQEGTSGPARHPAQDARGVAQDRALAATRRT</sequence>
<keyword evidence="4" id="KW-1185">Reference proteome</keyword>
<evidence type="ECO:0000313" key="3">
    <source>
        <dbReference type="EMBL" id="AYD82065.1"/>
    </source>
</evidence>
<dbReference type="GeneID" id="60321140"/>
<proteinExistence type="predicted"/>
<evidence type="ECO:0000256" key="2">
    <source>
        <dbReference type="SAM" id="MobiDB-lite"/>
    </source>
</evidence>
<accession>A0A386KA06</accession>
<dbReference type="KEGG" id="vg:60321140"/>
<organism evidence="3 4">
    <name type="scientific">Mycobacterium phage Saguaro</name>
    <dbReference type="NCBI Taxonomy" id="2315616"/>
    <lineage>
        <taxon>Viruses</taxon>
        <taxon>Duplodnaviria</taxon>
        <taxon>Heunggongvirae</taxon>
        <taxon>Uroviricota</taxon>
        <taxon>Caudoviricetes</taxon>
        <taxon>Bclasvirinae</taxon>
        <taxon>Saguarovirus</taxon>
        <taxon>Saguarovirus saguaro</taxon>
    </lineage>
</organism>
<dbReference type="EMBL" id="MH744423">
    <property type="protein sequence ID" value="AYD82065.1"/>
    <property type="molecule type" value="Genomic_DNA"/>
</dbReference>
<evidence type="ECO:0000256" key="1">
    <source>
        <dbReference type="SAM" id="Coils"/>
    </source>
</evidence>
<keyword evidence="1" id="KW-0175">Coiled coil</keyword>
<dbReference type="RefSeq" id="YP_009949734.1">
    <property type="nucleotide sequence ID" value="NC_051583.1"/>
</dbReference>
<feature type="coiled-coil region" evidence="1">
    <location>
        <begin position="93"/>
        <end position="127"/>
    </location>
</feature>
<protein>
    <submittedName>
        <fullName evidence="3">Uncharacterized protein</fullName>
    </submittedName>
</protein>
<dbReference type="Proteomes" id="UP000269292">
    <property type="component" value="Segment"/>
</dbReference>
<gene>
    <name evidence="3" type="primary">71</name>
    <name evidence="3" type="ORF">SEA_SAGUARO_71</name>
</gene>